<dbReference type="PANTHER" id="PTHR39188">
    <property type="entry name" value="MEMBRANE-ASSOCIATED ZINC METALLOPROTEASE M50B"/>
    <property type="match status" value="1"/>
</dbReference>
<evidence type="ECO:0000256" key="1">
    <source>
        <dbReference type="ARBA" id="ARBA00004651"/>
    </source>
</evidence>
<keyword evidence="13 14" id="KW-0472">Membrane</keyword>
<proteinExistence type="inferred from homology"/>
<evidence type="ECO:0000256" key="3">
    <source>
        <dbReference type="ARBA" id="ARBA00022475"/>
    </source>
</evidence>
<keyword evidence="5 14" id="KW-0812">Transmembrane</keyword>
<comment type="caution">
    <text evidence="14">Lacks conserved residue(s) required for the propagation of feature annotation.</text>
</comment>
<dbReference type="InterPro" id="IPR016483">
    <property type="entry name" value="UCP006404_Pept_M50_CBS"/>
</dbReference>
<evidence type="ECO:0000256" key="2">
    <source>
        <dbReference type="ARBA" id="ARBA00007931"/>
    </source>
</evidence>
<evidence type="ECO:0000256" key="8">
    <source>
        <dbReference type="ARBA" id="ARBA00022801"/>
    </source>
</evidence>
<evidence type="ECO:0000256" key="4">
    <source>
        <dbReference type="ARBA" id="ARBA00022670"/>
    </source>
</evidence>
<dbReference type="Proteomes" id="UP001500840">
    <property type="component" value="Unassembled WGS sequence"/>
</dbReference>
<organism evidence="16 17">
    <name type="scientific">Novipirellula rosea</name>
    <dbReference type="NCBI Taxonomy" id="1031540"/>
    <lineage>
        <taxon>Bacteria</taxon>
        <taxon>Pseudomonadati</taxon>
        <taxon>Planctomycetota</taxon>
        <taxon>Planctomycetia</taxon>
        <taxon>Pirellulales</taxon>
        <taxon>Pirellulaceae</taxon>
        <taxon>Novipirellula</taxon>
    </lineage>
</organism>
<dbReference type="CDD" id="cd06164">
    <property type="entry name" value="S2P-M50_SpoIVFB_CBS"/>
    <property type="match status" value="1"/>
</dbReference>
<feature type="transmembrane region" description="Helical" evidence="14">
    <location>
        <begin position="26"/>
        <end position="59"/>
    </location>
</feature>
<keyword evidence="9 14" id="KW-0862">Zinc</keyword>
<keyword evidence="10 14" id="KW-1133">Transmembrane helix</keyword>
<evidence type="ECO:0000256" key="12">
    <source>
        <dbReference type="ARBA" id="ARBA00023122"/>
    </source>
</evidence>
<feature type="domain" description="Peptidase M50" evidence="15">
    <location>
        <begin position="48"/>
        <end position="121"/>
    </location>
</feature>
<evidence type="ECO:0000313" key="17">
    <source>
        <dbReference type="Proteomes" id="UP001500840"/>
    </source>
</evidence>
<evidence type="ECO:0000256" key="11">
    <source>
        <dbReference type="ARBA" id="ARBA00023049"/>
    </source>
</evidence>
<dbReference type="Pfam" id="PF02163">
    <property type="entry name" value="Peptidase_M50"/>
    <property type="match status" value="2"/>
</dbReference>
<keyword evidence="6 14" id="KW-0479">Metal-binding</keyword>
<keyword evidence="12" id="KW-0129">CBS domain</keyword>
<comment type="cofactor">
    <cofactor evidence="14">
        <name>Zn(2+)</name>
        <dbReference type="ChEBI" id="CHEBI:29105"/>
    </cofactor>
    <text evidence="14">Binds 1 zinc ion per subunit.</text>
</comment>
<keyword evidence="17" id="KW-1185">Reference proteome</keyword>
<evidence type="ECO:0000256" key="7">
    <source>
        <dbReference type="ARBA" id="ARBA00022737"/>
    </source>
</evidence>
<sequence length="338" mass="35903">MSGSWHLGRFANIDVRVHWTFLLVPLWIYFSSLAAGSGVAGATISVLFVLSIFACVLFHEYGHALMARRFGIPTRDITILPIGGVASLERMPRRPAHELAIAVAGPAVNVVIAAAIFLGFAILDPTAGAVTSFLSRLALVNVALVVFNMLPAFPMDGGRVLRSILAMTMPYASATRIAANVGQVTAVGFGLLGLISGNLMLVFIAGFIFLAARGEAMLATAPVRYDVASEARSHVAPTSCRDEGSSDAVKARLLNHPGPNFPDVRSLPIISSQWNAKNALGWLGSNSLEKFLVSSGGSVVGMINKSDLQRVVREGRGAMAIERLLALRIIPMQSLRSA</sequence>
<feature type="transmembrane region" description="Helical" evidence="14">
    <location>
        <begin position="133"/>
        <end position="153"/>
    </location>
</feature>
<comment type="subcellular location">
    <subcellularLocation>
        <location evidence="1">Cell membrane</location>
        <topology evidence="1">Multi-pass membrane protein</topology>
    </subcellularLocation>
</comment>
<dbReference type="PANTHER" id="PTHR39188:SF3">
    <property type="entry name" value="STAGE IV SPORULATION PROTEIN FB"/>
    <property type="match status" value="1"/>
</dbReference>
<keyword evidence="11 14" id="KW-0482">Metalloprotease</keyword>
<name>A0ABP8ND42_9BACT</name>
<evidence type="ECO:0000256" key="14">
    <source>
        <dbReference type="PIRNR" id="PIRNR006404"/>
    </source>
</evidence>
<evidence type="ECO:0000256" key="9">
    <source>
        <dbReference type="ARBA" id="ARBA00022833"/>
    </source>
</evidence>
<reference evidence="17" key="1">
    <citation type="journal article" date="2019" name="Int. J. Syst. Evol. Microbiol.">
        <title>The Global Catalogue of Microorganisms (GCM) 10K type strain sequencing project: providing services to taxonomists for standard genome sequencing and annotation.</title>
        <authorList>
            <consortium name="The Broad Institute Genomics Platform"/>
            <consortium name="The Broad Institute Genome Sequencing Center for Infectious Disease"/>
            <person name="Wu L."/>
            <person name="Ma J."/>
        </authorList>
    </citation>
    <scope>NUCLEOTIDE SEQUENCE [LARGE SCALE GENOMIC DNA]</scope>
    <source>
        <strain evidence="17">JCM 17759</strain>
    </source>
</reference>
<evidence type="ECO:0000313" key="16">
    <source>
        <dbReference type="EMBL" id="GAA4463440.1"/>
    </source>
</evidence>
<protein>
    <recommendedName>
        <fullName evidence="14">Zinc metalloprotease</fullName>
    </recommendedName>
</protein>
<keyword evidence="8 14" id="KW-0378">Hydrolase</keyword>
<accession>A0ABP8ND42</accession>
<evidence type="ECO:0000259" key="15">
    <source>
        <dbReference type="Pfam" id="PF02163"/>
    </source>
</evidence>
<keyword evidence="4 14" id="KW-0645">Protease</keyword>
<feature type="transmembrane region" description="Helical" evidence="14">
    <location>
        <begin position="99"/>
        <end position="121"/>
    </location>
</feature>
<dbReference type="InterPro" id="IPR008915">
    <property type="entry name" value="Peptidase_M50"/>
</dbReference>
<keyword evidence="7" id="KW-0677">Repeat</keyword>
<dbReference type="EMBL" id="BAABGA010000065">
    <property type="protein sequence ID" value="GAA4463440.1"/>
    <property type="molecule type" value="Genomic_DNA"/>
</dbReference>
<dbReference type="PIRSF" id="PIRSF006404">
    <property type="entry name" value="UCP006404_Pept_M50_CBS"/>
    <property type="match status" value="1"/>
</dbReference>
<keyword evidence="3" id="KW-1003">Cell membrane</keyword>
<feature type="transmembrane region" description="Helical" evidence="14">
    <location>
        <begin position="191"/>
        <end position="212"/>
    </location>
</feature>
<evidence type="ECO:0000256" key="10">
    <source>
        <dbReference type="ARBA" id="ARBA00022989"/>
    </source>
</evidence>
<feature type="domain" description="Peptidase M50" evidence="15">
    <location>
        <begin position="128"/>
        <end position="187"/>
    </location>
</feature>
<evidence type="ECO:0000256" key="5">
    <source>
        <dbReference type="ARBA" id="ARBA00022692"/>
    </source>
</evidence>
<evidence type="ECO:0000256" key="6">
    <source>
        <dbReference type="ARBA" id="ARBA00022723"/>
    </source>
</evidence>
<comment type="caution">
    <text evidence="16">The sequence shown here is derived from an EMBL/GenBank/DDBJ whole genome shotgun (WGS) entry which is preliminary data.</text>
</comment>
<comment type="similarity">
    <text evidence="2 14">Belongs to the peptidase M50B family.</text>
</comment>
<evidence type="ECO:0000256" key="13">
    <source>
        <dbReference type="ARBA" id="ARBA00023136"/>
    </source>
</evidence>
<dbReference type="RefSeq" id="WP_345326281.1">
    <property type="nucleotide sequence ID" value="NZ_BAABGA010000065.1"/>
</dbReference>
<gene>
    <name evidence="16" type="ORF">GCM10023156_48580</name>
</gene>